<evidence type="ECO:0000256" key="1">
    <source>
        <dbReference type="SAM" id="Coils"/>
    </source>
</evidence>
<dbReference type="VEuPathDB" id="FungiDB:EYZ11_009304"/>
<gene>
    <name evidence="2" type="ORF">ATNIH1004_009156</name>
</gene>
<dbReference type="RefSeq" id="XP_033424306.1">
    <property type="nucleotide sequence ID" value="XM_033573754.1"/>
</dbReference>
<dbReference type="GeneID" id="54331858"/>
<reference evidence="2 3" key="1">
    <citation type="submission" date="2019-08" db="EMBL/GenBank/DDBJ databases">
        <title>The genome sequence of a newly discovered highly antifungal drug resistant Aspergillus species, Aspergillus tanneri NIH 1004.</title>
        <authorList>
            <person name="Mounaud S."/>
            <person name="Singh I."/>
            <person name="Joardar V."/>
            <person name="Pakala S."/>
            <person name="Pakala S."/>
            <person name="Venepally P."/>
            <person name="Chung J.K."/>
            <person name="Losada L."/>
            <person name="Nierman W.C."/>
        </authorList>
    </citation>
    <scope>NUCLEOTIDE SEQUENCE [LARGE SCALE GENOMIC DNA]</scope>
    <source>
        <strain evidence="2 3">NIH1004</strain>
    </source>
</reference>
<proteinExistence type="predicted"/>
<dbReference type="Proteomes" id="UP000324241">
    <property type="component" value="Unassembled WGS sequence"/>
</dbReference>
<organism evidence="2 3">
    <name type="scientific">Aspergillus tanneri</name>
    <dbReference type="NCBI Taxonomy" id="1220188"/>
    <lineage>
        <taxon>Eukaryota</taxon>
        <taxon>Fungi</taxon>
        <taxon>Dikarya</taxon>
        <taxon>Ascomycota</taxon>
        <taxon>Pezizomycotina</taxon>
        <taxon>Eurotiomycetes</taxon>
        <taxon>Eurotiomycetidae</taxon>
        <taxon>Eurotiales</taxon>
        <taxon>Aspergillaceae</taxon>
        <taxon>Aspergillus</taxon>
        <taxon>Aspergillus subgen. Circumdati</taxon>
    </lineage>
</organism>
<evidence type="ECO:0000313" key="3">
    <source>
        <dbReference type="Proteomes" id="UP000324241"/>
    </source>
</evidence>
<dbReference type="VEuPathDB" id="FungiDB:EYZ11_009312"/>
<dbReference type="EMBL" id="QUQM01000006">
    <property type="protein sequence ID" value="KAA8644945.1"/>
    <property type="molecule type" value="Genomic_DNA"/>
</dbReference>
<protein>
    <submittedName>
        <fullName evidence="2">Uncharacterized protein</fullName>
    </submittedName>
</protein>
<comment type="caution">
    <text evidence="2">The sequence shown here is derived from an EMBL/GenBank/DDBJ whole genome shotgun (WGS) entry which is preliminary data.</text>
</comment>
<accession>A0A5M9MD82</accession>
<keyword evidence="1" id="KW-0175">Coiled coil</keyword>
<dbReference type="OrthoDB" id="4421490at2759"/>
<evidence type="ECO:0000313" key="2">
    <source>
        <dbReference type="EMBL" id="KAA8644945.1"/>
    </source>
</evidence>
<name>A0A5M9MD82_9EURO</name>
<sequence length="369" mass="42254">MASDTFNSTSMENAPLSRGTFQPKSYGLSISELIQNFLDRERNSSLYKSNLEVRIAHECASLQEERCIRTQLEQQLAQLQWTKSQLEFANRNSQEEIDFLRKELSLEKEKSEDLGSRLATTLTLHETLQKSNLDGTTVEDRSVHEFQLLLQIQRQQELITELQILNQAHETTINTLQATLKDAVGAFSCSYCSGSDCSGTVVHTLTNDESLCPQDLKDKDVSLSPRNKESGTCYSVLGNMEQHSRQFRHSLYSIAEEITPQDHQILRNGGTSSNLERLPSRLKLSKTPFQSKTRQIENLTYEIGYLKAELSWHTESRQALLQLQEQMYEMFHRMEDALVQVNARLQEAEQRYLNFWGLDACTGGNEEMI</sequence>
<dbReference type="AlphaFoldDB" id="A0A5M9MD82"/>
<feature type="coiled-coil region" evidence="1">
    <location>
        <begin position="62"/>
        <end position="110"/>
    </location>
</feature>